<evidence type="ECO:0000313" key="4">
    <source>
        <dbReference type="Proteomes" id="UP000011087"/>
    </source>
</evidence>
<reference evidence="4" key="2">
    <citation type="submission" date="2012-11" db="EMBL/GenBank/DDBJ databases">
        <authorList>
            <person name="Kuo A."/>
            <person name="Curtis B.A."/>
            <person name="Tanifuji G."/>
            <person name="Burki F."/>
            <person name="Gruber A."/>
            <person name="Irimia M."/>
            <person name="Maruyama S."/>
            <person name="Arias M.C."/>
            <person name="Ball S.G."/>
            <person name="Gile G.H."/>
            <person name="Hirakawa Y."/>
            <person name="Hopkins J.F."/>
            <person name="Rensing S.A."/>
            <person name="Schmutz J."/>
            <person name="Symeonidi A."/>
            <person name="Elias M."/>
            <person name="Eveleigh R.J."/>
            <person name="Herman E.K."/>
            <person name="Klute M.J."/>
            <person name="Nakayama T."/>
            <person name="Obornik M."/>
            <person name="Reyes-Prieto A."/>
            <person name="Armbrust E.V."/>
            <person name="Aves S.J."/>
            <person name="Beiko R.G."/>
            <person name="Coutinho P."/>
            <person name="Dacks J.B."/>
            <person name="Durnford D.G."/>
            <person name="Fast N.M."/>
            <person name="Green B.R."/>
            <person name="Grisdale C."/>
            <person name="Hempe F."/>
            <person name="Henrissat B."/>
            <person name="Hoppner M.P."/>
            <person name="Ishida K.-I."/>
            <person name="Kim E."/>
            <person name="Koreny L."/>
            <person name="Kroth P.G."/>
            <person name="Liu Y."/>
            <person name="Malik S.-B."/>
            <person name="Maier U.G."/>
            <person name="McRose D."/>
            <person name="Mock T."/>
            <person name="Neilson J.A."/>
            <person name="Onodera N.T."/>
            <person name="Poole A.M."/>
            <person name="Pritham E.J."/>
            <person name="Richards T.A."/>
            <person name="Rocap G."/>
            <person name="Roy S.W."/>
            <person name="Sarai C."/>
            <person name="Schaack S."/>
            <person name="Shirato S."/>
            <person name="Slamovits C.H."/>
            <person name="Spencer D.F."/>
            <person name="Suzuki S."/>
            <person name="Worden A.Z."/>
            <person name="Zauner S."/>
            <person name="Barry K."/>
            <person name="Bell C."/>
            <person name="Bharti A.K."/>
            <person name="Crow J.A."/>
            <person name="Grimwood J."/>
            <person name="Kramer R."/>
            <person name="Lindquist E."/>
            <person name="Lucas S."/>
            <person name="Salamov A."/>
            <person name="McFadden G.I."/>
            <person name="Lane C.E."/>
            <person name="Keeling P.J."/>
            <person name="Gray M.W."/>
            <person name="Grigoriev I.V."/>
            <person name="Archibald J.M."/>
        </authorList>
    </citation>
    <scope>NUCLEOTIDE SEQUENCE</scope>
    <source>
        <strain evidence="4">CCMP2712</strain>
    </source>
</reference>
<feature type="region of interest" description="Disordered" evidence="1">
    <location>
        <begin position="1"/>
        <end position="49"/>
    </location>
</feature>
<dbReference type="EnsemblProtists" id="EKX37082">
    <property type="protein sequence ID" value="EKX37082"/>
    <property type="gene ID" value="GUITHDRAFT_145312"/>
</dbReference>
<name>L1ILT2_GUITC</name>
<dbReference type="KEGG" id="gtt:GUITHDRAFT_145312"/>
<organism evidence="2">
    <name type="scientific">Guillardia theta (strain CCMP2712)</name>
    <name type="common">Cryptophyte</name>
    <dbReference type="NCBI Taxonomy" id="905079"/>
    <lineage>
        <taxon>Eukaryota</taxon>
        <taxon>Cryptophyceae</taxon>
        <taxon>Pyrenomonadales</taxon>
        <taxon>Geminigeraceae</taxon>
        <taxon>Guillardia</taxon>
    </lineage>
</organism>
<dbReference type="HOGENOM" id="CLU_971280_0_0_1"/>
<dbReference type="RefSeq" id="XP_005824062.1">
    <property type="nucleotide sequence ID" value="XM_005824005.1"/>
</dbReference>
<evidence type="ECO:0000256" key="1">
    <source>
        <dbReference type="SAM" id="MobiDB-lite"/>
    </source>
</evidence>
<dbReference type="Proteomes" id="UP000011087">
    <property type="component" value="Unassembled WGS sequence"/>
</dbReference>
<sequence>MEGNGGWRMNGDEEGVCGDHEEEEEEEEEEKEQEEQKEQEEEKVEKRLHEENEALRKQIMIISDEKRLVPQKDVVVSWSRKKFDLDAAINHFAELEAAGKKIGSIWEHIVKMVLRGELNRGRSEEMKKELISAGIPLFAQNKQPEQDTYDIGKCTTLSNINGISFRLHVLQEQASMRDLRKFANNTDKLVLYPTVERLPGESLADRKNEYLREARKKLLSACHPTPPSNKEVLELAMKMKAKSDQERGLYYRKVDDRDDNYKLDDYELMKRYLYQNLFKDRSGEYNF</sequence>
<reference evidence="2 4" key="1">
    <citation type="journal article" date="2012" name="Nature">
        <title>Algal genomes reveal evolutionary mosaicism and the fate of nucleomorphs.</title>
        <authorList>
            <consortium name="DOE Joint Genome Institute"/>
            <person name="Curtis B.A."/>
            <person name="Tanifuji G."/>
            <person name="Burki F."/>
            <person name="Gruber A."/>
            <person name="Irimia M."/>
            <person name="Maruyama S."/>
            <person name="Arias M.C."/>
            <person name="Ball S.G."/>
            <person name="Gile G.H."/>
            <person name="Hirakawa Y."/>
            <person name="Hopkins J.F."/>
            <person name="Kuo A."/>
            <person name="Rensing S.A."/>
            <person name="Schmutz J."/>
            <person name="Symeonidi A."/>
            <person name="Elias M."/>
            <person name="Eveleigh R.J."/>
            <person name="Herman E.K."/>
            <person name="Klute M.J."/>
            <person name="Nakayama T."/>
            <person name="Obornik M."/>
            <person name="Reyes-Prieto A."/>
            <person name="Armbrust E.V."/>
            <person name="Aves S.J."/>
            <person name="Beiko R.G."/>
            <person name="Coutinho P."/>
            <person name="Dacks J.B."/>
            <person name="Durnford D.G."/>
            <person name="Fast N.M."/>
            <person name="Green B.R."/>
            <person name="Grisdale C.J."/>
            <person name="Hempel F."/>
            <person name="Henrissat B."/>
            <person name="Hoppner M.P."/>
            <person name="Ishida K."/>
            <person name="Kim E."/>
            <person name="Koreny L."/>
            <person name="Kroth P.G."/>
            <person name="Liu Y."/>
            <person name="Malik S.B."/>
            <person name="Maier U.G."/>
            <person name="McRose D."/>
            <person name="Mock T."/>
            <person name="Neilson J.A."/>
            <person name="Onodera N.T."/>
            <person name="Poole A.M."/>
            <person name="Pritham E.J."/>
            <person name="Richards T.A."/>
            <person name="Rocap G."/>
            <person name="Roy S.W."/>
            <person name="Sarai C."/>
            <person name="Schaack S."/>
            <person name="Shirato S."/>
            <person name="Slamovits C.H."/>
            <person name="Spencer D.F."/>
            <person name="Suzuki S."/>
            <person name="Worden A.Z."/>
            <person name="Zauner S."/>
            <person name="Barry K."/>
            <person name="Bell C."/>
            <person name="Bharti A.K."/>
            <person name="Crow J.A."/>
            <person name="Grimwood J."/>
            <person name="Kramer R."/>
            <person name="Lindquist E."/>
            <person name="Lucas S."/>
            <person name="Salamov A."/>
            <person name="McFadden G.I."/>
            <person name="Lane C.E."/>
            <person name="Keeling P.J."/>
            <person name="Gray M.W."/>
            <person name="Grigoriev I.V."/>
            <person name="Archibald J.M."/>
        </authorList>
    </citation>
    <scope>NUCLEOTIDE SEQUENCE</scope>
    <source>
        <strain evidence="2 4">CCMP2712</strain>
    </source>
</reference>
<proteinExistence type="predicted"/>
<accession>L1ILT2</accession>
<evidence type="ECO:0000313" key="3">
    <source>
        <dbReference type="EnsemblProtists" id="EKX37082"/>
    </source>
</evidence>
<dbReference type="PaxDb" id="55529-EKX37082"/>
<gene>
    <name evidence="2" type="ORF">GUITHDRAFT_145312</name>
</gene>
<dbReference type="AlphaFoldDB" id="L1ILT2"/>
<dbReference type="EMBL" id="JH993064">
    <property type="protein sequence ID" value="EKX37082.1"/>
    <property type="molecule type" value="Genomic_DNA"/>
</dbReference>
<reference evidence="3" key="3">
    <citation type="submission" date="2016-03" db="UniProtKB">
        <authorList>
            <consortium name="EnsemblProtists"/>
        </authorList>
    </citation>
    <scope>IDENTIFICATION</scope>
</reference>
<protein>
    <submittedName>
        <fullName evidence="2 3">Uncharacterized protein</fullName>
    </submittedName>
</protein>
<dbReference type="GeneID" id="17293792"/>
<keyword evidence="4" id="KW-1185">Reference proteome</keyword>
<feature type="compositionally biased region" description="Acidic residues" evidence="1">
    <location>
        <begin position="12"/>
        <end position="42"/>
    </location>
</feature>
<evidence type="ECO:0000313" key="2">
    <source>
        <dbReference type="EMBL" id="EKX37082.1"/>
    </source>
</evidence>